<dbReference type="PANTHER" id="PTHR12998:SF0">
    <property type="entry name" value="TRNA:M(4)X MODIFICATION ENZYME TRM13 HOMOLOG"/>
    <property type="match status" value="1"/>
</dbReference>
<evidence type="ECO:0000259" key="2">
    <source>
        <dbReference type="Pfam" id="PF05206"/>
    </source>
</evidence>
<protein>
    <recommendedName>
        <fullName evidence="1">tRNA:m(4)X modification enzyme TRM13</fullName>
        <ecNumber evidence="1">2.1.1.225</ecNumber>
    </recommendedName>
</protein>
<keyword evidence="1" id="KW-0808">Transferase</keyword>
<comment type="catalytic activity">
    <reaction evidence="1">
        <text>cytidine(4) in tRNA(Gly)(GCC) + S-adenosyl-L-methionine = 2'-O-methylcytidine(4) in tRNA(Gly)(GCC) + S-adenosyl-L-homocysteine + H(+)</text>
        <dbReference type="Rhea" id="RHEA:43192"/>
        <dbReference type="Rhea" id="RHEA-COMP:10399"/>
        <dbReference type="Rhea" id="RHEA-COMP:10400"/>
        <dbReference type="ChEBI" id="CHEBI:15378"/>
        <dbReference type="ChEBI" id="CHEBI:57856"/>
        <dbReference type="ChEBI" id="CHEBI:59789"/>
        <dbReference type="ChEBI" id="CHEBI:74495"/>
        <dbReference type="ChEBI" id="CHEBI:82748"/>
        <dbReference type="EC" id="2.1.1.225"/>
    </reaction>
</comment>
<organism evidence="3 4">
    <name type="scientific">Trypanosoma cruzi marinkellei</name>
    <dbReference type="NCBI Taxonomy" id="85056"/>
    <lineage>
        <taxon>Eukaryota</taxon>
        <taxon>Discoba</taxon>
        <taxon>Euglenozoa</taxon>
        <taxon>Kinetoplastea</taxon>
        <taxon>Metakinetoplastina</taxon>
        <taxon>Trypanosomatida</taxon>
        <taxon>Trypanosomatidae</taxon>
        <taxon>Trypanosoma</taxon>
        <taxon>Schizotrypanum</taxon>
    </lineage>
</organism>
<keyword evidence="1" id="KW-0489">Methyltransferase</keyword>
<dbReference type="EMBL" id="AHKC01007567">
    <property type="protein sequence ID" value="EKF38074.1"/>
    <property type="molecule type" value="Genomic_DNA"/>
</dbReference>
<dbReference type="GO" id="GO:0106050">
    <property type="term" value="F:tRNA 2'-O-methyltransferase activity"/>
    <property type="evidence" value="ECO:0007669"/>
    <property type="project" value="UniProtKB-UniRule"/>
</dbReference>
<evidence type="ECO:0000256" key="1">
    <source>
        <dbReference type="RuleBase" id="RU367103"/>
    </source>
</evidence>
<comment type="similarity">
    <text evidence="1">Belongs to the methyltransferase TRM13 family.</text>
</comment>
<dbReference type="OrthoDB" id="258806at2759"/>
<dbReference type="InterPro" id="IPR039044">
    <property type="entry name" value="Trm13"/>
</dbReference>
<dbReference type="PANTHER" id="PTHR12998">
    <property type="entry name" value="TRNA:M(4)X MODIFICATION ENZYME TRM13 HOMOLOG"/>
    <property type="match status" value="1"/>
</dbReference>
<feature type="domain" description="Methyltransferase TRM13" evidence="2">
    <location>
        <begin position="128"/>
        <end position="342"/>
    </location>
</feature>
<comment type="caution">
    <text evidence="3">The sequence shown here is derived from an EMBL/GenBank/DDBJ whole genome shotgun (WGS) entry which is preliminary data.</text>
</comment>
<dbReference type="GO" id="GO:0030488">
    <property type="term" value="P:tRNA methylation"/>
    <property type="evidence" value="ECO:0007669"/>
    <property type="project" value="InterPro"/>
</dbReference>
<comment type="catalytic activity">
    <reaction evidence="1">
        <text>cytidine(4) in tRNA(Pro) + S-adenosyl-L-methionine = 2'-O-methylcytidine(4) in tRNA(Pro) + S-adenosyl-L-homocysteine + H(+)</text>
        <dbReference type="Rhea" id="RHEA:32767"/>
        <dbReference type="Rhea" id="RHEA-COMP:10397"/>
        <dbReference type="Rhea" id="RHEA-COMP:10398"/>
        <dbReference type="ChEBI" id="CHEBI:15378"/>
        <dbReference type="ChEBI" id="CHEBI:57856"/>
        <dbReference type="ChEBI" id="CHEBI:59789"/>
        <dbReference type="ChEBI" id="CHEBI:74495"/>
        <dbReference type="ChEBI" id="CHEBI:82748"/>
        <dbReference type="EC" id="2.1.1.225"/>
    </reaction>
</comment>
<dbReference type="EC" id="2.1.1.225" evidence="1"/>
<evidence type="ECO:0000313" key="4">
    <source>
        <dbReference type="Proteomes" id="UP000007350"/>
    </source>
</evidence>
<evidence type="ECO:0000313" key="3">
    <source>
        <dbReference type="EMBL" id="EKF38074.1"/>
    </source>
</evidence>
<keyword evidence="1" id="KW-0949">S-adenosyl-L-methionine</keyword>
<gene>
    <name evidence="3" type="ORF">MOQ_001719</name>
</gene>
<proteinExistence type="inferred from homology"/>
<dbReference type="InterPro" id="IPR007871">
    <property type="entry name" value="Methyltransferase_TRM13"/>
</dbReference>
<reference evidence="3 4" key="1">
    <citation type="journal article" date="2012" name="BMC Genomics">
        <title>Comparative genomic analysis of human infective Trypanosoma cruzi lineages with the bat-restricted subspecies T. cruzi marinkellei.</title>
        <authorList>
            <person name="Franzen O."/>
            <person name="Talavera-Lopez C."/>
            <person name="Ochaya S."/>
            <person name="Butler C.E."/>
            <person name="Messenger L.A."/>
            <person name="Lewis M.D."/>
            <person name="Llewellyn M.S."/>
            <person name="Marinkelle C.J."/>
            <person name="Tyler K.M."/>
            <person name="Miles M.A."/>
            <person name="Andersson B."/>
        </authorList>
    </citation>
    <scope>NUCLEOTIDE SEQUENCE [LARGE SCALE GENOMIC DNA]</scope>
    <source>
        <strain evidence="3 4">B7</strain>
    </source>
</reference>
<comment type="function">
    <text evidence="1">tRNA methylase which 2'-O-methylates cytidine(4) in tRNA(Pro) and tRNA(Gly)(GCC), and adenosine(4) in tRNA(His).</text>
</comment>
<keyword evidence="1" id="KW-0819">tRNA processing</keyword>
<dbReference type="AlphaFoldDB" id="K2NK27"/>
<keyword evidence="1" id="KW-0479">Metal-binding</keyword>
<keyword evidence="1" id="KW-0863">Zinc-finger</keyword>
<dbReference type="Pfam" id="PF05206">
    <property type="entry name" value="TRM13"/>
    <property type="match status" value="2"/>
</dbReference>
<dbReference type="GO" id="GO:0008270">
    <property type="term" value="F:zinc ion binding"/>
    <property type="evidence" value="ECO:0007669"/>
    <property type="project" value="UniProtKB-KW"/>
</dbReference>
<name>K2NK27_TRYCR</name>
<keyword evidence="4" id="KW-1185">Reference proteome</keyword>
<feature type="domain" description="Methyltransferase TRM13" evidence="2">
    <location>
        <begin position="345"/>
        <end position="393"/>
    </location>
</feature>
<accession>K2NK27</accession>
<dbReference type="Proteomes" id="UP000007350">
    <property type="component" value="Unassembled WGS sequence"/>
</dbReference>
<keyword evidence="1" id="KW-0862">Zinc</keyword>
<comment type="catalytic activity">
    <reaction evidence="1">
        <text>adenosine(4) in tRNA(His) + S-adenosyl-L-methionine = 2'-O-methyladenosine(4) in tRNA(His) + S-adenosyl-L-homocysteine + H(+)</text>
        <dbReference type="Rhea" id="RHEA:43196"/>
        <dbReference type="Rhea" id="RHEA-COMP:10401"/>
        <dbReference type="Rhea" id="RHEA-COMP:10402"/>
        <dbReference type="ChEBI" id="CHEBI:15378"/>
        <dbReference type="ChEBI" id="CHEBI:57856"/>
        <dbReference type="ChEBI" id="CHEBI:59789"/>
        <dbReference type="ChEBI" id="CHEBI:74411"/>
        <dbReference type="ChEBI" id="CHEBI:74477"/>
        <dbReference type="EC" id="2.1.1.225"/>
    </reaction>
</comment>
<sequence length="395" mass="43901">MQVCPDLRYVTRQLPYYKADANALRGNVYCREDDTSHERQTHHHLDADNLHRLIEHVRYCYFTVIQPQIVLMAEEISNNSNEETSKSTYNMSAKHSPQHRALLRCLQRALEGFLKAQTPTDSAGATVKGFIEFGAGKGGLSVALQDALLSNTFDLSGSTIEKKELALAHVPRTPLLVVVDVGNFRRKGDARVSRTSLPLVRLRLDIKDLELAKALRDPSVCKRARDEEKVNVNTLLDTSHNEGIPEERWVALGKHLCGACTDFALSCITSPNLRTEGSASVIAVVFATCCHHLCELRHLNAIASTEHDQQATLRLPGTEYTISAAEFAAIASMSSWAVSGTAVDKERQTTGICCKRVIDALRIQYLKQNGYRSAYLCQYVENGITEENVTIVAFR</sequence>